<protein>
    <submittedName>
        <fullName evidence="1">Uncharacterized protein</fullName>
    </submittedName>
</protein>
<evidence type="ECO:0000313" key="1">
    <source>
        <dbReference type="EMBL" id="QBZ61220.1"/>
    </source>
</evidence>
<name>A0A4P7NH42_PYROR</name>
<proteinExistence type="predicted"/>
<dbReference type="AlphaFoldDB" id="A0A4P7NH42"/>
<organism evidence="1 2">
    <name type="scientific">Pyricularia oryzae</name>
    <name type="common">Rice blast fungus</name>
    <name type="synonym">Magnaporthe oryzae</name>
    <dbReference type="NCBI Taxonomy" id="318829"/>
    <lineage>
        <taxon>Eukaryota</taxon>
        <taxon>Fungi</taxon>
        <taxon>Dikarya</taxon>
        <taxon>Ascomycota</taxon>
        <taxon>Pezizomycotina</taxon>
        <taxon>Sordariomycetes</taxon>
        <taxon>Sordariomycetidae</taxon>
        <taxon>Magnaporthales</taxon>
        <taxon>Pyriculariaceae</taxon>
        <taxon>Pyricularia</taxon>
    </lineage>
</organism>
<dbReference type="EMBL" id="CP034207">
    <property type="protein sequence ID" value="QBZ61220.1"/>
    <property type="molecule type" value="Genomic_DNA"/>
</dbReference>
<accession>A0A4P7NH42</accession>
<gene>
    <name evidence="1" type="ORF">PoMZ_08168</name>
</gene>
<sequence length="77" mass="8325">MSFDSAPGAVFAKIPTYRCPAEDARQQADTVPLEPKNMATNGGWDANFSRALCSCAPLAFLGHGVFQSKWKTNTQGF</sequence>
<evidence type="ECO:0000313" key="2">
    <source>
        <dbReference type="Proteomes" id="UP000294847"/>
    </source>
</evidence>
<reference evidence="1 2" key="1">
    <citation type="journal article" date="2019" name="Mol. Biol. Evol.">
        <title>Blast fungal genomes show frequent chromosomal changes, gene gains and losses, and effector gene turnover.</title>
        <authorList>
            <person name="Gomez Luciano L.B."/>
            <person name="Jason Tsai I."/>
            <person name="Chuma I."/>
            <person name="Tosa Y."/>
            <person name="Chen Y.H."/>
            <person name="Li J.Y."/>
            <person name="Li M.Y."/>
            <person name="Jade Lu M.Y."/>
            <person name="Nakayashiki H."/>
            <person name="Li W.H."/>
        </authorList>
    </citation>
    <scope>NUCLEOTIDE SEQUENCE [LARGE SCALE GENOMIC DNA]</scope>
    <source>
        <strain evidence="1">MZ5-1-6</strain>
    </source>
</reference>
<dbReference type="Proteomes" id="UP000294847">
    <property type="component" value="Chromosome 4"/>
</dbReference>